<evidence type="ECO:0008006" key="4">
    <source>
        <dbReference type="Google" id="ProtNLM"/>
    </source>
</evidence>
<keyword evidence="1" id="KW-0472">Membrane</keyword>
<feature type="transmembrane region" description="Helical" evidence="1">
    <location>
        <begin position="224"/>
        <end position="243"/>
    </location>
</feature>
<keyword evidence="1" id="KW-1133">Transmembrane helix</keyword>
<organism evidence="2 3">
    <name type="scientific">Aphis craccivora</name>
    <name type="common">Cowpea aphid</name>
    <dbReference type="NCBI Taxonomy" id="307492"/>
    <lineage>
        <taxon>Eukaryota</taxon>
        <taxon>Metazoa</taxon>
        <taxon>Ecdysozoa</taxon>
        <taxon>Arthropoda</taxon>
        <taxon>Hexapoda</taxon>
        <taxon>Insecta</taxon>
        <taxon>Pterygota</taxon>
        <taxon>Neoptera</taxon>
        <taxon>Paraneoptera</taxon>
        <taxon>Hemiptera</taxon>
        <taxon>Sternorrhyncha</taxon>
        <taxon>Aphidomorpha</taxon>
        <taxon>Aphidoidea</taxon>
        <taxon>Aphididae</taxon>
        <taxon>Aphidini</taxon>
        <taxon>Aphis</taxon>
        <taxon>Aphis</taxon>
    </lineage>
</organism>
<accession>A0A6G0Y8E6</accession>
<comment type="caution">
    <text evidence="2">The sequence shown here is derived from an EMBL/GenBank/DDBJ whole genome shotgun (WGS) entry which is preliminary data.</text>
</comment>
<dbReference type="Proteomes" id="UP000478052">
    <property type="component" value="Unassembled WGS sequence"/>
</dbReference>
<dbReference type="EMBL" id="VUJU01005451">
    <property type="protein sequence ID" value="KAF0751181.1"/>
    <property type="molecule type" value="Genomic_DNA"/>
</dbReference>
<reference evidence="2 3" key="1">
    <citation type="submission" date="2019-08" db="EMBL/GenBank/DDBJ databases">
        <title>Whole genome of Aphis craccivora.</title>
        <authorList>
            <person name="Voronova N.V."/>
            <person name="Shulinski R.S."/>
            <person name="Bandarenka Y.V."/>
            <person name="Zhorov D.G."/>
            <person name="Warner D."/>
        </authorList>
    </citation>
    <scope>NUCLEOTIDE SEQUENCE [LARGE SCALE GENOMIC DNA]</scope>
    <source>
        <strain evidence="2">180601</strain>
        <tissue evidence="2">Whole Body</tissue>
    </source>
</reference>
<keyword evidence="1" id="KW-0812">Transmembrane</keyword>
<protein>
    <recommendedName>
        <fullName evidence="4">Transmembrane protein</fullName>
    </recommendedName>
</protein>
<proteinExistence type="predicted"/>
<keyword evidence="3" id="KW-1185">Reference proteome</keyword>
<evidence type="ECO:0000313" key="3">
    <source>
        <dbReference type="Proteomes" id="UP000478052"/>
    </source>
</evidence>
<feature type="transmembrane region" description="Helical" evidence="1">
    <location>
        <begin position="164"/>
        <end position="181"/>
    </location>
</feature>
<sequence length="281" mass="33287">MIIVIHTASNVQQSVCKTETLHIVLQASNIDTYNKRIQIQSFVTFIELTTCTLLDIIYSKHPILMSHRRVQWVHASTLSISMTRRIQIIVIYNKQGRSIHTTKKKTVKKIYKYIIVPTELFCVDQQLLKYLFTRCQDFKNEQELFICTIPKMWMTAVKVNSFKIIYTIVLNTFIIICNINYQEWQKVTLMKKSNIKMLSDVNIILLYLFEMQFNSERSEECIDFTMMCVFFFFFFVFVSVYCITSRNNAPISNYGGGFRCKSEYPWCIIEFSKKSRKTKKK</sequence>
<dbReference type="AlphaFoldDB" id="A0A6G0Y8E6"/>
<gene>
    <name evidence="2" type="ORF">FWK35_00020659</name>
</gene>
<evidence type="ECO:0000313" key="2">
    <source>
        <dbReference type="EMBL" id="KAF0751181.1"/>
    </source>
</evidence>
<evidence type="ECO:0000256" key="1">
    <source>
        <dbReference type="SAM" id="Phobius"/>
    </source>
</evidence>
<name>A0A6G0Y8E6_APHCR</name>